<organism evidence="2 3">
    <name type="scientific">Enterococcus phage H1</name>
    <dbReference type="NCBI Taxonomy" id="2982918"/>
    <lineage>
        <taxon>Viruses</taxon>
        <taxon>Duplodnaviria</taxon>
        <taxon>Heunggongvirae</taxon>
        <taxon>Uroviricota</taxon>
        <taxon>Caudoviricetes</taxon>
    </lineage>
</organism>
<sequence length="71" mass="8130">MFGAKLAFFLYVVAIITFMILLAPIVLYLIWNFVVAIAFPGLFTLTFFQCFSITLLLIFIKAIFINKKSND</sequence>
<evidence type="ECO:0000313" key="3">
    <source>
        <dbReference type="Proteomes" id="UP001232159"/>
    </source>
</evidence>
<feature type="transmembrane region" description="Helical" evidence="1">
    <location>
        <begin position="7"/>
        <end position="31"/>
    </location>
</feature>
<name>A0AAE9P5W1_9CAUD</name>
<keyword evidence="1" id="KW-0472">Membrane</keyword>
<reference evidence="2" key="1">
    <citation type="submission" date="2022-09" db="EMBL/GenBank/DDBJ databases">
        <authorList>
            <person name="Murray E."/>
            <person name="Buttimer C."/>
            <person name="Hill C."/>
        </authorList>
    </citation>
    <scope>NUCLEOTIDE SEQUENCE</scope>
</reference>
<dbReference type="EMBL" id="OP534061">
    <property type="protein sequence ID" value="UYE92550.1"/>
    <property type="molecule type" value="Genomic_DNA"/>
</dbReference>
<protein>
    <submittedName>
        <fullName evidence="2">Uncharacterized protein</fullName>
    </submittedName>
</protein>
<evidence type="ECO:0000256" key="1">
    <source>
        <dbReference type="SAM" id="Phobius"/>
    </source>
</evidence>
<keyword evidence="3" id="KW-1185">Reference proteome</keyword>
<keyword evidence="1" id="KW-1133">Transmembrane helix</keyword>
<gene>
    <name evidence="2" type="ORF">H1_130</name>
</gene>
<dbReference type="Proteomes" id="UP001232159">
    <property type="component" value="Segment"/>
</dbReference>
<feature type="transmembrane region" description="Helical" evidence="1">
    <location>
        <begin position="37"/>
        <end position="60"/>
    </location>
</feature>
<proteinExistence type="predicted"/>
<evidence type="ECO:0000313" key="2">
    <source>
        <dbReference type="EMBL" id="UYE92550.1"/>
    </source>
</evidence>
<accession>A0AAE9P5W1</accession>
<keyword evidence="1" id="KW-0812">Transmembrane</keyword>